<dbReference type="EMBL" id="JBIAXI010000004">
    <property type="protein sequence ID" value="MFF4772771.1"/>
    <property type="molecule type" value="Genomic_DNA"/>
</dbReference>
<feature type="domain" description="HTH tetR-type" evidence="2">
    <location>
        <begin position="21"/>
        <end position="68"/>
    </location>
</feature>
<gene>
    <name evidence="3" type="ORF">ACFY05_07920</name>
</gene>
<accession>A0ABW6V0E9</accession>
<evidence type="ECO:0000259" key="2">
    <source>
        <dbReference type="Pfam" id="PF00440"/>
    </source>
</evidence>
<dbReference type="InterPro" id="IPR009057">
    <property type="entry name" value="Homeodomain-like_sf"/>
</dbReference>
<proteinExistence type="predicted"/>
<dbReference type="Gene3D" id="1.10.357.10">
    <property type="entry name" value="Tetracycline Repressor, domain 2"/>
    <property type="match status" value="1"/>
</dbReference>
<sequence length="225" mass="24738">MTGPVASQSQENQHQDTRIRLIEVAERLFAENGLASVSLRTVGANAGQRNNSAAQYHFGSKDGLIDAIVRHRSAPIDGRRMELVAELEAAGEPAGIESLVRLLVLPLAESMAKGPGRTWYLRFLAGAIDHPILRDPRTYGGQNLPGNAYMLKRLQSRLPDLPQEVFERRTRWMALTVIRVLADHERQLAVSDGPVATLGDVVADLVESMSALLRAPHPPRHDFMG</sequence>
<dbReference type="Proteomes" id="UP001602119">
    <property type="component" value="Unassembled WGS sequence"/>
</dbReference>
<protein>
    <submittedName>
        <fullName evidence="3">TetR/AcrR family transcriptional regulator</fullName>
    </submittedName>
</protein>
<dbReference type="InterPro" id="IPR001647">
    <property type="entry name" value="HTH_TetR"/>
</dbReference>
<dbReference type="RefSeq" id="WP_066940533.1">
    <property type="nucleotide sequence ID" value="NZ_BBYK01000045.1"/>
</dbReference>
<organism evidence="3 4">
    <name type="scientific">Microtetraspora fusca</name>
    <dbReference type="NCBI Taxonomy" id="1997"/>
    <lineage>
        <taxon>Bacteria</taxon>
        <taxon>Bacillati</taxon>
        <taxon>Actinomycetota</taxon>
        <taxon>Actinomycetes</taxon>
        <taxon>Streptosporangiales</taxon>
        <taxon>Streptosporangiaceae</taxon>
        <taxon>Microtetraspora</taxon>
    </lineage>
</organism>
<evidence type="ECO:0000313" key="3">
    <source>
        <dbReference type="EMBL" id="MFF4772771.1"/>
    </source>
</evidence>
<name>A0ABW6V0E9_MICFU</name>
<dbReference type="SUPFAM" id="SSF46689">
    <property type="entry name" value="Homeodomain-like"/>
    <property type="match status" value="1"/>
</dbReference>
<dbReference type="Pfam" id="PF00440">
    <property type="entry name" value="TetR_N"/>
    <property type="match status" value="1"/>
</dbReference>
<keyword evidence="1" id="KW-0238">DNA-binding</keyword>
<keyword evidence="4" id="KW-1185">Reference proteome</keyword>
<comment type="caution">
    <text evidence="3">The sequence shown here is derived from an EMBL/GenBank/DDBJ whole genome shotgun (WGS) entry which is preliminary data.</text>
</comment>
<evidence type="ECO:0000256" key="1">
    <source>
        <dbReference type="ARBA" id="ARBA00023125"/>
    </source>
</evidence>
<reference evidence="3 4" key="1">
    <citation type="submission" date="2024-10" db="EMBL/GenBank/DDBJ databases">
        <title>The Natural Products Discovery Center: Release of the First 8490 Sequenced Strains for Exploring Actinobacteria Biosynthetic Diversity.</title>
        <authorList>
            <person name="Kalkreuter E."/>
            <person name="Kautsar S.A."/>
            <person name="Yang D."/>
            <person name="Bader C.D."/>
            <person name="Teijaro C.N."/>
            <person name="Fluegel L."/>
            <person name="Davis C.M."/>
            <person name="Simpson J.R."/>
            <person name="Lauterbach L."/>
            <person name="Steele A.D."/>
            <person name="Gui C."/>
            <person name="Meng S."/>
            <person name="Li G."/>
            <person name="Viehrig K."/>
            <person name="Ye F."/>
            <person name="Su P."/>
            <person name="Kiefer A.F."/>
            <person name="Nichols A."/>
            <person name="Cepeda A.J."/>
            <person name="Yan W."/>
            <person name="Fan B."/>
            <person name="Jiang Y."/>
            <person name="Adhikari A."/>
            <person name="Zheng C.-J."/>
            <person name="Schuster L."/>
            <person name="Cowan T.M."/>
            <person name="Smanski M.J."/>
            <person name="Chevrette M.G."/>
            <person name="De Carvalho L.P.S."/>
            <person name="Shen B."/>
        </authorList>
    </citation>
    <scope>NUCLEOTIDE SEQUENCE [LARGE SCALE GENOMIC DNA]</scope>
    <source>
        <strain evidence="3 4">NPDC001281</strain>
    </source>
</reference>
<evidence type="ECO:0000313" key="4">
    <source>
        <dbReference type="Proteomes" id="UP001602119"/>
    </source>
</evidence>